<reference evidence="4" key="1">
    <citation type="journal article" date="2020" name="mSystems">
        <title>Genome- and Community-Level Interaction Insights into Carbon Utilization and Element Cycling Functions of Hydrothermarchaeota in Hydrothermal Sediment.</title>
        <authorList>
            <person name="Zhou Z."/>
            <person name="Liu Y."/>
            <person name="Xu W."/>
            <person name="Pan J."/>
            <person name="Luo Z.H."/>
            <person name="Li M."/>
        </authorList>
    </citation>
    <scope>NUCLEOTIDE SEQUENCE [LARGE SCALE GENOMIC DNA]</scope>
    <source>
        <strain evidence="4">SpSt-783</strain>
    </source>
</reference>
<evidence type="ECO:0000259" key="2">
    <source>
        <dbReference type="Pfam" id="PF00586"/>
    </source>
</evidence>
<dbReference type="SUPFAM" id="SSF56042">
    <property type="entry name" value="PurM C-terminal domain-like"/>
    <property type="match status" value="1"/>
</dbReference>
<dbReference type="InterPro" id="IPR036921">
    <property type="entry name" value="PurM-like_N_sf"/>
</dbReference>
<evidence type="ECO:0000256" key="1">
    <source>
        <dbReference type="ARBA" id="ARBA00006243"/>
    </source>
</evidence>
<name>A0A7C6AEU6_UNCW3</name>
<protein>
    <submittedName>
        <fullName evidence="4">Hydrogenase expression/formation protein HypE</fullName>
    </submittedName>
</protein>
<organism evidence="4">
    <name type="scientific">candidate division WOR-3 bacterium</name>
    <dbReference type="NCBI Taxonomy" id="2052148"/>
    <lineage>
        <taxon>Bacteria</taxon>
        <taxon>Bacteria division WOR-3</taxon>
    </lineage>
</organism>
<dbReference type="SUPFAM" id="SSF55326">
    <property type="entry name" value="PurM N-terminal domain-like"/>
    <property type="match status" value="1"/>
</dbReference>
<dbReference type="PANTHER" id="PTHR30303:SF0">
    <property type="entry name" value="CARBAMOYL DEHYDRATASE HYPE"/>
    <property type="match status" value="1"/>
</dbReference>
<dbReference type="PIRSF" id="PIRSF005644">
    <property type="entry name" value="Hdrgns_mtr_HypE"/>
    <property type="match status" value="1"/>
</dbReference>
<dbReference type="InterPro" id="IPR016188">
    <property type="entry name" value="PurM-like_N"/>
</dbReference>
<comment type="caution">
    <text evidence="4">The sequence shown here is derived from an EMBL/GenBank/DDBJ whole genome shotgun (WGS) entry which is preliminary data.</text>
</comment>
<dbReference type="GO" id="GO:0051604">
    <property type="term" value="P:protein maturation"/>
    <property type="evidence" value="ECO:0007669"/>
    <property type="project" value="TreeGrafter"/>
</dbReference>
<proteinExistence type="inferred from homology"/>
<gene>
    <name evidence="4" type="primary">hypE</name>
    <name evidence="4" type="ORF">ENV70_01670</name>
</gene>
<dbReference type="Gene3D" id="3.90.650.10">
    <property type="entry name" value="PurM-like C-terminal domain"/>
    <property type="match status" value="1"/>
</dbReference>
<dbReference type="Pfam" id="PF02769">
    <property type="entry name" value="AIRS_C"/>
    <property type="match status" value="1"/>
</dbReference>
<dbReference type="EMBL" id="DTHJ01000040">
    <property type="protein sequence ID" value="HHS62311.1"/>
    <property type="molecule type" value="Genomic_DNA"/>
</dbReference>
<feature type="domain" description="PurM-like N-terminal" evidence="2">
    <location>
        <begin position="39"/>
        <end position="149"/>
    </location>
</feature>
<dbReference type="InterPro" id="IPR010918">
    <property type="entry name" value="PurM-like_C_dom"/>
</dbReference>
<dbReference type="AlphaFoldDB" id="A0A7C6AEU6"/>
<evidence type="ECO:0000313" key="4">
    <source>
        <dbReference type="EMBL" id="HHS62311.1"/>
    </source>
</evidence>
<dbReference type="Gene3D" id="3.30.1330.10">
    <property type="entry name" value="PurM-like, N-terminal domain"/>
    <property type="match status" value="1"/>
</dbReference>
<dbReference type="PANTHER" id="PTHR30303">
    <property type="entry name" value="HYDROGENASE ISOENZYMES FORMATION PROTEIN HYPE"/>
    <property type="match status" value="1"/>
</dbReference>
<comment type="similarity">
    <text evidence="1">Belongs to the HypE family.</text>
</comment>
<accession>A0A7C6AEU6</accession>
<dbReference type="NCBIfam" id="TIGR02124">
    <property type="entry name" value="hypE"/>
    <property type="match status" value="1"/>
</dbReference>
<sequence>MEKKFISLGYGSGGLLTQKLIKGLILKYFSDPVLKKLEDSAELVNNNKNIAFTTDSYVINPVFFPGGDIGKLSICGTINDLAMKGAIPEYISFSLIIEEGFSFDDFEKIIISASKTAKKAGVRIVCGDTKVVEKGKADKIFITTSGIGWIKMRLSRNKIKSGDRIIISGTIGDHGIAIMNQRLNLNLKANFKSDCAPLNLITNKIFKKNFGIHFMRDPTRGGVVSVLNEAIDGTGLGVIIDESELPIKSEVKGACEILGLDPLYIANEGKFIAIIERNDAKDFLNFIKKEPLARNAKIIGEITKKLSGVWLKTSIGGLRPLLQLEAEGLPRIC</sequence>
<dbReference type="Pfam" id="PF00586">
    <property type="entry name" value="AIRS"/>
    <property type="match status" value="1"/>
</dbReference>
<dbReference type="CDD" id="cd02197">
    <property type="entry name" value="HypE"/>
    <property type="match status" value="1"/>
</dbReference>
<dbReference type="InterPro" id="IPR036676">
    <property type="entry name" value="PurM-like_C_sf"/>
</dbReference>
<feature type="domain" description="PurM-like C-terminal" evidence="3">
    <location>
        <begin position="160"/>
        <end position="305"/>
    </location>
</feature>
<dbReference type="InterPro" id="IPR011854">
    <property type="entry name" value="HypE"/>
</dbReference>
<evidence type="ECO:0000259" key="3">
    <source>
        <dbReference type="Pfam" id="PF02769"/>
    </source>
</evidence>